<dbReference type="AlphaFoldDB" id="A0A409XDM8"/>
<evidence type="ECO:0000313" key="2">
    <source>
        <dbReference type="EMBL" id="PPQ88767.1"/>
    </source>
</evidence>
<name>A0A409XDM8_9AGAR</name>
<proteinExistence type="predicted"/>
<sequence length="76" mass="8495">MPATPPNKQIFNPQRYESYAAINRRYAAPSSIFFLLFFSLSSLLLFTGVYVRRAVFGGRTGPPPWGGQTHSRLMAA</sequence>
<keyword evidence="1" id="KW-1133">Transmembrane helix</keyword>
<dbReference type="InParanoid" id="A0A409XDM8"/>
<gene>
    <name evidence="2" type="ORF">CVT26_007397</name>
</gene>
<comment type="caution">
    <text evidence="2">The sequence shown here is derived from an EMBL/GenBank/DDBJ whole genome shotgun (WGS) entry which is preliminary data.</text>
</comment>
<protein>
    <submittedName>
        <fullName evidence="2">Uncharacterized protein</fullName>
    </submittedName>
</protein>
<dbReference type="Proteomes" id="UP000284706">
    <property type="component" value="Unassembled WGS sequence"/>
</dbReference>
<keyword evidence="1" id="KW-0812">Transmembrane</keyword>
<organism evidence="2 3">
    <name type="scientific">Gymnopilus dilepis</name>
    <dbReference type="NCBI Taxonomy" id="231916"/>
    <lineage>
        <taxon>Eukaryota</taxon>
        <taxon>Fungi</taxon>
        <taxon>Dikarya</taxon>
        <taxon>Basidiomycota</taxon>
        <taxon>Agaricomycotina</taxon>
        <taxon>Agaricomycetes</taxon>
        <taxon>Agaricomycetidae</taxon>
        <taxon>Agaricales</taxon>
        <taxon>Agaricineae</taxon>
        <taxon>Hymenogastraceae</taxon>
        <taxon>Gymnopilus</taxon>
    </lineage>
</organism>
<feature type="transmembrane region" description="Helical" evidence="1">
    <location>
        <begin position="32"/>
        <end position="51"/>
    </location>
</feature>
<accession>A0A409XDM8</accession>
<keyword evidence="3" id="KW-1185">Reference proteome</keyword>
<evidence type="ECO:0000313" key="3">
    <source>
        <dbReference type="Proteomes" id="UP000284706"/>
    </source>
</evidence>
<keyword evidence="1" id="KW-0472">Membrane</keyword>
<dbReference type="EMBL" id="NHYE01003576">
    <property type="protein sequence ID" value="PPQ88767.1"/>
    <property type="molecule type" value="Genomic_DNA"/>
</dbReference>
<reference evidence="2 3" key="1">
    <citation type="journal article" date="2018" name="Evol. Lett.">
        <title>Horizontal gene cluster transfer increased hallucinogenic mushroom diversity.</title>
        <authorList>
            <person name="Reynolds H.T."/>
            <person name="Vijayakumar V."/>
            <person name="Gluck-Thaler E."/>
            <person name="Korotkin H.B."/>
            <person name="Matheny P.B."/>
            <person name="Slot J.C."/>
        </authorList>
    </citation>
    <scope>NUCLEOTIDE SEQUENCE [LARGE SCALE GENOMIC DNA]</scope>
    <source>
        <strain evidence="2 3">SRW20</strain>
    </source>
</reference>
<evidence type="ECO:0000256" key="1">
    <source>
        <dbReference type="SAM" id="Phobius"/>
    </source>
</evidence>